<accession>A0A914DIK2</accession>
<dbReference type="FunFam" id="1.10.510.10:FF:001346">
    <property type="entry name" value="Uncharacterized protein"/>
    <property type="match status" value="1"/>
</dbReference>
<dbReference type="InterPro" id="IPR020635">
    <property type="entry name" value="Tyr_kinase_cat_dom"/>
</dbReference>
<protein>
    <submittedName>
        <fullName evidence="3">Protein kinase domain-containing protein</fullName>
    </submittedName>
</protein>
<dbReference type="Proteomes" id="UP000887540">
    <property type="component" value="Unplaced"/>
</dbReference>
<evidence type="ECO:0000259" key="1">
    <source>
        <dbReference type="PROSITE" id="PS50011"/>
    </source>
</evidence>
<dbReference type="GO" id="GO:0007399">
    <property type="term" value="P:nervous system development"/>
    <property type="evidence" value="ECO:0007669"/>
    <property type="project" value="TreeGrafter"/>
</dbReference>
<organism evidence="2 3">
    <name type="scientific">Acrobeloides nanus</name>
    <dbReference type="NCBI Taxonomy" id="290746"/>
    <lineage>
        <taxon>Eukaryota</taxon>
        <taxon>Metazoa</taxon>
        <taxon>Ecdysozoa</taxon>
        <taxon>Nematoda</taxon>
        <taxon>Chromadorea</taxon>
        <taxon>Rhabditida</taxon>
        <taxon>Tylenchina</taxon>
        <taxon>Cephalobomorpha</taxon>
        <taxon>Cephaloboidea</taxon>
        <taxon>Cephalobidae</taxon>
        <taxon>Acrobeloides</taxon>
    </lineage>
</organism>
<dbReference type="PANTHER" id="PTHR24416:SF564">
    <property type="entry name" value="MACROPHAGE-STIMULATING PROTEIN RECEPTOR"/>
    <property type="match status" value="1"/>
</dbReference>
<dbReference type="InterPro" id="IPR000719">
    <property type="entry name" value="Prot_kinase_dom"/>
</dbReference>
<reference evidence="3" key="1">
    <citation type="submission" date="2022-11" db="UniProtKB">
        <authorList>
            <consortium name="WormBaseParasite"/>
        </authorList>
    </citation>
    <scope>IDENTIFICATION</scope>
</reference>
<sequence length="127" mass="14730">MDEWQNVTKNLSTKLPVKWLSLEALIDQVFSEKSDVWAFGVLMFEAFSCGQFPYPDVNTFEELIEYLKTDRRMVCPQTATNEAYEIMLRCWQANPDSRPSFEELAQQLHMILSGITVSYGYIESKAE</sequence>
<dbReference type="InterPro" id="IPR050122">
    <property type="entry name" value="RTK"/>
</dbReference>
<proteinExistence type="predicted"/>
<dbReference type="PROSITE" id="PS50011">
    <property type="entry name" value="PROTEIN_KINASE_DOM"/>
    <property type="match status" value="1"/>
</dbReference>
<dbReference type="SUPFAM" id="SSF56112">
    <property type="entry name" value="Protein kinase-like (PK-like)"/>
    <property type="match status" value="1"/>
</dbReference>
<dbReference type="GO" id="GO:0004714">
    <property type="term" value="F:transmembrane receptor protein tyrosine kinase activity"/>
    <property type="evidence" value="ECO:0007669"/>
    <property type="project" value="TreeGrafter"/>
</dbReference>
<dbReference type="InterPro" id="IPR001245">
    <property type="entry name" value="Ser-Thr/Tyr_kinase_cat_dom"/>
</dbReference>
<dbReference type="GO" id="GO:0043235">
    <property type="term" value="C:receptor complex"/>
    <property type="evidence" value="ECO:0007669"/>
    <property type="project" value="TreeGrafter"/>
</dbReference>
<evidence type="ECO:0000313" key="3">
    <source>
        <dbReference type="WBParaSite" id="ACRNAN_scaffold2565.g32572.t1"/>
    </source>
</evidence>
<dbReference type="Gene3D" id="1.10.510.10">
    <property type="entry name" value="Transferase(Phosphotransferase) domain 1"/>
    <property type="match status" value="1"/>
</dbReference>
<dbReference type="WBParaSite" id="ACRNAN_scaffold2565.g32572.t1">
    <property type="protein sequence ID" value="ACRNAN_scaffold2565.g32572.t1"/>
    <property type="gene ID" value="ACRNAN_scaffold2565.g32572"/>
</dbReference>
<dbReference type="PRINTS" id="PR00109">
    <property type="entry name" value="TYRKINASE"/>
</dbReference>
<keyword evidence="2" id="KW-1185">Reference proteome</keyword>
<evidence type="ECO:0000313" key="2">
    <source>
        <dbReference type="Proteomes" id="UP000887540"/>
    </source>
</evidence>
<name>A0A914DIK2_9BILA</name>
<dbReference type="Pfam" id="PF07714">
    <property type="entry name" value="PK_Tyr_Ser-Thr"/>
    <property type="match status" value="1"/>
</dbReference>
<dbReference type="SMART" id="SM00219">
    <property type="entry name" value="TyrKc"/>
    <property type="match status" value="1"/>
</dbReference>
<dbReference type="GO" id="GO:0006909">
    <property type="term" value="P:phagocytosis"/>
    <property type="evidence" value="ECO:0007669"/>
    <property type="project" value="TreeGrafter"/>
</dbReference>
<feature type="domain" description="Protein kinase" evidence="1">
    <location>
        <begin position="1"/>
        <end position="112"/>
    </location>
</feature>
<dbReference type="AlphaFoldDB" id="A0A914DIK2"/>
<dbReference type="GO" id="GO:0007169">
    <property type="term" value="P:cell surface receptor protein tyrosine kinase signaling pathway"/>
    <property type="evidence" value="ECO:0007669"/>
    <property type="project" value="TreeGrafter"/>
</dbReference>
<dbReference type="GO" id="GO:0016477">
    <property type="term" value="P:cell migration"/>
    <property type="evidence" value="ECO:0007669"/>
    <property type="project" value="TreeGrafter"/>
</dbReference>
<dbReference type="GO" id="GO:0005886">
    <property type="term" value="C:plasma membrane"/>
    <property type="evidence" value="ECO:0007669"/>
    <property type="project" value="TreeGrafter"/>
</dbReference>
<dbReference type="InterPro" id="IPR011009">
    <property type="entry name" value="Kinase-like_dom_sf"/>
</dbReference>
<dbReference type="GO" id="GO:0005524">
    <property type="term" value="F:ATP binding"/>
    <property type="evidence" value="ECO:0007669"/>
    <property type="project" value="InterPro"/>
</dbReference>
<dbReference type="PANTHER" id="PTHR24416">
    <property type="entry name" value="TYROSINE-PROTEIN KINASE RECEPTOR"/>
    <property type="match status" value="1"/>
</dbReference>